<comment type="caution">
    <text evidence="1">The sequence shown here is derived from an EMBL/GenBank/DDBJ whole genome shotgun (WGS) entry which is preliminary data.</text>
</comment>
<organism evidence="1 2">
    <name type="scientific">Mesorhizobium marinum</name>
    <dbReference type="NCBI Taxonomy" id="3228790"/>
    <lineage>
        <taxon>Bacteria</taxon>
        <taxon>Pseudomonadati</taxon>
        <taxon>Pseudomonadota</taxon>
        <taxon>Alphaproteobacteria</taxon>
        <taxon>Hyphomicrobiales</taxon>
        <taxon>Phyllobacteriaceae</taxon>
        <taxon>Mesorhizobium</taxon>
    </lineage>
</organism>
<keyword evidence="2" id="KW-1185">Reference proteome</keyword>
<protein>
    <submittedName>
        <fullName evidence="1">Uncharacterized protein</fullName>
    </submittedName>
</protein>
<name>A0ABV3R6E3_9HYPH</name>
<sequence>MKMTLKSAAGEIATAQDKLSRARQLVELMFMAGESLPTRQGSAITNACDLVDGIFDDVRADLDKLRARMSKAEDQQ</sequence>
<evidence type="ECO:0000313" key="1">
    <source>
        <dbReference type="EMBL" id="MEW9808718.1"/>
    </source>
</evidence>
<dbReference type="EMBL" id="JBFOCI010000010">
    <property type="protein sequence ID" value="MEW9808718.1"/>
    <property type="molecule type" value="Genomic_DNA"/>
</dbReference>
<dbReference type="RefSeq" id="WP_367725961.1">
    <property type="nucleotide sequence ID" value="NZ_JBFOCI010000010.1"/>
</dbReference>
<dbReference type="Proteomes" id="UP001556196">
    <property type="component" value="Unassembled WGS sequence"/>
</dbReference>
<reference evidence="1 2" key="1">
    <citation type="submission" date="2024-06" db="EMBL/GenBank/DDBJ databases">
        <authorList>
            <person name="Tuo L."/>
        </authorList>
    </citation>
    <scope>NUCLEOTIDE SEQUENCE [LARGE SCALE GENOMIC DNA]</scope>
    <source>
        <strain evidence="1 2">ZMM04-5</strain>
    </source>
</reference>
<accession>A0ABV3R6E3</accession>
<gene>
    <name evidence="1" type="ORF">ABUE31_22235</name>
</gene>
<proteinExistence type="predicted"/>
<evidence type="ECO:0000313" key="2">
    <source>
        <dbReference type="Proteomes" id="UP001556196"/>
    </source>
</evidence>